<dbReference type="InterPro" id="IPR043502">
    <property type="entry name" value="DNA/RNA_pol_sf"/>
</dbReference>
<accession>A0A814T3S4</accession>
<name>A0A814T3S4_ADIRI</name>
<dbReference type="InterPro" id="IPR000477">
    <property type="entry name" value="RT_dom"/>
</dbReference>
<evidence type="ECO:0000313" key="3">
    <source>
        <dbReference type="Proteomes" id="UP000663852"/>
    </source>
</evidence>
<dbReference type="PROSITE" id="PS50878">
    <property type="entry name" value="RT_POL"/>
    <property type="match status" value="1"/>
</dbReference>
<dbReference type="EMBL" id="CAJNOJ010000121">
    <property type="protein sequence ID" value="CAF1154796.1"/>
    <property type="molecule type" value="Genomic_DNA"/>
</dbReference>
<evidence type="ECO:0000313" key="2">
    <source>
        <dbReference type="EMBL" id="CAF1154796.1"/>
    </source>
</evidence>
<dbReference type="Proteomes" id="UP000663852">
    <property type="component" value="Unassembled WGS sequence"/>
</dbReference>
<reference evidence="2" key="1">
    <citation type="submission" date="2021-02" db="EMBL/GenBank/DDBJ databases">
        <authorList>
            <person name="Nowell W R."/>
        </authorList>
    </citation>
    <scope>NUCLEOTIDE SEQUENCE</scope>
</reference>
<dbReference type="OrthoDB" id="416454at2759"/>
<dbReference type="AlphaFoldDB" id="A0A814T3S4"/>
<protein>
    <recommendedName>
        <fullName evidence="1">Reverse transcriptase domain-containing protein</fullName>
    </recommendedName>
</protein>
<evidence type="ECO:0000259" key="1">
    <source>
        <dbReference type="PROSITE" id="PS50878"/>
    </source>
</evidence>
<comment type="caution">
    <text evidence="2">The sequence shown here is derived from an EMBL/GenBank/DDBJ whole genome shotgun (WGS) entry which is preliminary data.</text>
</comment>
<organism evidence="2 3">
    <name type="scientific">Adineta ricciae</name>
    <name type="common">Rotifer</name>
    <dbReference type="NCBI Taxonomy" id="249248"/>
    <lineage>
        <taxon>Eukaryota</taxon>
        <taxon>Metazoa</taxon>
        <taxon>Spiralia</taxon>
        <taxon>Gnathifera</taxon>
        <taxon>Rotifera</taxon>
        <taxon>Eurotatoria</taxon>
        <taxon>Bdelloidea</taxon>
        <taxon>Adinetida</taxon>
        <taxon>Adinetidae</taxon>
        <taxon>Adineta</taxon>
    </lineage>
</organism>
<sequence length="348" mass="40021">MSELNRRNILPEHQAGFRPGKSTVYNIVRLQQYAERQLTAESSRRHSAVVLFDIKAAFDSVWHDGLIYKLNDLRLPRYMVRYLISFLHNRTAAIEIENVLSRSFQLKSGTPQGSPLSPLLYIIYTADSMNGIPSHTEHGLFADDTALWTSTISTTGLNERLQQSIDAFEKLVHFSLHPRKKYIHPVEVKVENTIITPVDHTRYLGVIIDKRLNWRKHLDHIESRIGPRIGLLRYLSRMSYGPNMKIMINIFKSIVRTIIVYGYPVLLTADQHIWNRLQIMQNKALRAALGLPIYTSTAYIHQISNVPKIDVYATGLLQKAIQTATIQNDTTLRNHLQDIFDQIKNNIS</sequence>
<dbReference type="Pfam" id="PF00078">
    <property type="entry name" value="RVT_1"/>
    <property type="match status" value="1"/>
</dbReference>
<dbReference type="PANTHER" id="PTHR33332">
    <property type="entry name" value="REVERSE TRANSCRIPTASE DOMAIN-CONTAINING PROTEIN"/>
    <property type="match status" value="1"/>
</dbReference>
<gene>
    <name evidence="2" type="ORF">EDS130_LOCUS22810</name>
</gene>
<dbReference type="SUPFAM" id="SSF56672">
    <property type="entry name" value="DNA/RNA polymerases"/>
    <property type="match status" value="1"/>
</dbReference>
<dbReference type="CDD" id="cd01650">
    <property type="entry name" value="RT_nLTR_like"/>
    <property type="match status" value="1"/>
</dbReference>
<feature type="domain" description="Reverse transcriptase" evidence="1">
    <location>
        <begin position="1"/>
        <end position="208"/>
    </location>
</feature>
<proteinExistence type="predicted"/>